<protein>
    <submittedName>
        <fullName evidence="1">Uncharacterized protein</fullName>
    </submittedName>
</protein>
<name>A0A6M3Y0W8_9ZZZZ</name>
<gene>
    <name evidence="1" type="ORF">TM448B02932_0006</name>
</gene>
<dbReference type="AlphaFoldDB" id="A0A6M3Y0W8"/>
<sequence length="77" mass="8575">METPNKSQGQKPYRVLKIDELVRPGEAGGVERYYRHTIKTRGGTTLSVDIDEEDFSAERAAPILEKKAVEADKILTG</sequence>
<evidence type="ECO:0000313" key="1">
    <source>
        <dbReference type="EMBL" id="QJI02126.1"/>
    </source>
</evidence>
<proteinExistence type="predicted"/>
<accession>A0A6M3Y0W8</accession>
<dbReference type="EMBL" id="MT144976">
    <property type="protein sequence ID" value="QJI02126.1"/>
    <property type="molecule type" value="Genomic_DNA"/>
</dbReference>
<reference evidence="1" key="1">
    <citation type="submission" date="2020-03" db="EMBL/GenBank/DDBJ databases">
        <title>The deep terrestrial virosphere.</title>
        <authorList>
            <person name="Holmfeldt K."/>
            <person name="Nilsson E."/>
            <person name="Simone D."/>
            <person name="Lopez-Fernandez M."/>
            <person name="Wu X."/>
            <person name="de Brujin I."/>
            <person name="Lundin D."/>
            <person name="Andersson A."/>
            <person name="Bertilsson S."/>
            <person name="Dopson M."/>
        </authorList>
    </citation>
    <scope>NUCLEOTIDE SEQUENCE</scope>
    <source>
        <strain evidence="1">TM448B02932</strain>
    </source>
</reference>
<organism evidence="1">
    <name type="scientific">viral metagenome</name>
    <dbReference type="NCBI Taxonomy" id="1070528"/>
    <lineage>
        <taxon>unclassified sequences</taxon>
        <taxon>metagenomes</taxon>
        <taxon>organismal metagenomes</taxon>
    </lineage>
</organism>